<organism evidence="6 7">
    <name type="scientific">Candidatus Methylacidithermus pantelleriae</name>
    <dbReference type="NCBI Taxonomy" id="2744239"/>
    <lineage>
        <taxon>Bacteria</taxon>
        <taxon>Pseudomonadati</taxon>
        <taxon>Verrucomicrobiota</taxon>
        <taxon>Methylacidiphilae</taxon>
        <taxon>Methylacidiphilales</taxon>
        <taxon>Methylacidiphilaceae</taxon>
        <taxon>Candidatus Methylacidithermus</taxon>
    </lineage>
</organism>
<keyword evidence="1 2" id="KW-0663">Pyridoxal phosphate</keyword>
<dbReference type="PANTHER" id="PTHR10146">
    <property type="entry name" value="PROLINE SYNTHETASE CO-TRANSCRIBED BACTERIAL HOMOLOG PROTEIN"/>
    <property type="match status" value="1"/>
</dbReference>
<feature type="domain" description="Alanine racemase N-terminal" evidence="5">
    <location>
        <begin position="46"/>
        <end position="267"/>
    </location>
</feature>
<feature type="modified residue" description="N6-(pyridoxal phosphate)lysine" evidence="2 3">
    <location>
        <position position="75"/>
    </location>
</feature>
<keyword evidence="7" id="KW-1185">Reference proteome</keyword>
<dbReference type="Pfam" id="PF01168">
    <property type="entry name" value="Ala_racemase_N"/>
    <property type="match status" value="1"/>
</dbReference>
<dbReference type="PIRSF" id="PIRSF004848">
    <property type="entry name" value="YBL036c_PLPDEIII"/>
    <property type="match status" value="1"/>
</dbReference>
<evidence type="ECO:0000259" key="5">
    <source>
        <dbReference type="Pfam" id="PF01168"/>
    </source>
</evidence>
<protein>
    <recommendedName>
        <fullName evidence="2">Pyridoxal phosphate homeostasis protein</fullName>
        <shortName evidence="2">PLP homeostasis protein</shortName>
    </recommendedName>
</protein>
<evidence type="ECO:0000256" key="2">
    <source>
        <dbReference type="HAMAP-Rule" id="MF_02087"/>
    </source>
</evidence>
<sequence length="283" mass="32470">MYAHFGLRDWLMNKENRYQPTSMTPTQHHRHGLWPRAETVEDLQRNLAAVRERIAAAARRVGRDPNEVRLLPVSKEVDEARIRMAYEAGCRFLAENRPQELARKYEALRDLTDLKWSVIGHLQTNKAKLVVRYAAEFQALDSLRVAEVLDRRLQAEGRALDVYVQVNTSGEPSKYGLHPEEVATFLRKMRAFSSLRLRGLMTLAVFSTDSERVRQCFILLRTLRDTLRQEVDAGLTELSMGMSGDFEIAIEEGATVVRVGQAIFGSRKTPDARYWPSSDQPRR</sequence>
<dbReference type="AlphaFoldDB" id="A0A8J2BSX3"/>
<dbReference type="HAMAP" id="MF_02087">
    <property type="entry name" value="PLP_homeostasis"/>
    <property type="match status" value="1"/>
</dbReference>
<dbReference type="Proteomes" id="UP000663859">
    <property type="component" value="Unassembled WGS sequence"/>
</dbReference>
<dbReference type="CDD" id="cd00635">
    <property type="entry name" value="PLPDE_III_YBL036c_like"/>
    <property type="match status" value="1"/>
</dbReference>
<comment type="caution">
    <text evidence="6">The sequence shown here is derived from an EMBL/GenBank/DDBJ whole genome shotgun (WGS) entry which is preliminary data.</text>
</comment>
<dbReference type="InterPro" id="IPR029066">
    <property type="entry name" value="PLP-binding_barrel"/>
</dbReference>
<comment type="cofactor">
    <cofactor evidence="3">
        <name>pyridoxal 5'-phosphate</name>
        <dbReference type="ChEBI" id="CHEBI:597326"/>
    </cofactor>
</comment>
<proteinExistence type="inferred from homology"/>
<dbReference type="InterPro" id="IPR011078">
    <property type="entry name" value="PyrdxlP_homeostasis"/>
</dbReference>
<evidence type="ECO:0000313" key="6">
    <source>
        <dbReference type="EMBL" id="CAF0705066.1"/>
    </source>
</evidence>
<evidence type="ECO:0000256" key="3">
    <source>
        <dbReference type="PIRSR" id="PIRSR004848-1"/>
    </source>
</evidence>
<gene>
    <name evidence="6" type="ORF">MPNT_80093</name>
</gene>
<comment type="similarity">
    <text evidence="2 4">Belongs to the pyridoxal phosphate-binding protein YggS/PROSC family.</text>
</comment>
<dbReference type="Gene3D" id="3.20.20.10">
    <property type="entry name" value="Alanine racemase"/>
    <property type="match status" value="1"/>
</dbReference>
<dbReference type="FunFam" id="3.20.20.10:FF:000018">
    <property type="entry name" value="Pyridoxal phosphate homeostasis protein"/>
    <property type="match status" value="1"/>
</dbReference>
<dbReference type="NCBIfam" id="TIGR00044">
    <property type="entry name" value="YggS family pyridoxal phosphate-dependent enzyme"/>
    <property type="match status" value="1"/>
</dbReference>
<dbReference type="InterPro" id="IPR001608">
    <property type="entry name" value="Ala_racemase_N"/>
</dbReference>
<dbReference type="GO" id="GO:0030170">
    <property type="term" value="F:pyridoxal phosphate binding"/>
    <property type="evidence" value="ECO:0007669"/>
    <property type="project" value="UniProtKB-UniRule"/>
</dbReference>
<evidence type="ECO:0000256" key="1">
    <source>
        <dbReference type="ARBA" id="ARBA00022898"/>
    </source>
</evidence>
<evidence type="ECO:0000313" key="7">
    <source>
        <dbReference type="Proteomes" id="UP000663859"/>
    </source>
</evidence>
<reference evidence="6" key="1">
    <citation type="submission" date="2021-02" db="EMBL/GenBank/DDBJ databases">
        <authorList>
            <person name="Cremers G."/>
            <person name="Picone N."/>
        </authorList>
    </citation>
    <scope>NUCLEOTIDE SEQUENCE</scope>
    <source>
        <strain evidence="6">PQ17</strain>
    </source>
</reference>
<name>A0A8J2BSX3_9BACT</name>
<dbReference type="SUPFAM" id="SSF51419">
    <property type="entry name" value="PLP-binding barrel"/>
    <property type="match status" value="1"/>
</dbReference>
<dbReference type="EMBL" id="CAJNOB010000070">
    <property type="protein sequence ID" value="CAF0705066.1"/>
    <property type="molecule type" value="Genomic_DNA"/>
</dbReference>
<comment type="function">
    <text evidence="2">Pyridoxal 5'-phosphate (PLP)-binding protein, which is involved in PLP homeostasis.</text>
</comment>
<accession>A0A8J2BSX3</accession>
<dbReference type="PANTHER" id="PTHR10146:SF14">
    <property type="entry name" value="PYRIDOXAL PHOSPHATE HOMEOSTASIS PROTEIN"/>
    <property type="match status" value="1"/>
</dbReference>
<evidence type="ECO:0000256" key="4">
    <source>
        <dbReference type="RuleBase" id="RU004514"/>
    </source>
</evidence>